<dbReference type="Gene3D" id="1.10.10.10">
    <property type="entry name" value="Winged helix-like DNA-binding domain superfamily/Winged helix DNA-binding domain"/>
    <property type="match status" value="1"/>
</dbReference>
<dbReference type="GO" id="GO:0016987">
    <property type="term" value="F:sigma factor activity"/>
    <property type="evidence" value="ECO:0007669"/>
    <property type="project" value="UniProtKB-KW"/>
</dbReference>
<dbReference type="SUPFAM" id="SSF88659">
    <property type="entry name" value="Sigma3 and sigma4 domains of RNA polymerase sigma factors"/>
    <property type="match status" value="1"/>
</dbReference>
<keyword evidence="3" id="KW-0731">Sigma factor</keyword>
<keyword evidence="2" id="KW-0805">Transcription regulation</keyword>
<dbReference type="eggNOG" id="COG1595">
    <property type="taxonomic scope" value="Bacteria"/>
</dbReference>
<proteinExistence type="inferred from homology"/>
<dbReference type="PROSITE" id="PS01063">
    <property type="entry name" value="SIGMA70_ECF"/>
    <property type="match status" value="1"/>
</dbReference>
<dbReference type="InterPro" id="IPR000838">
    <property type="entry name" value="RNA_pol_sigma70_ECF_CS"/>
</dbReference>
<dbReference type="InterPro" id="IPR013324">
    <property type="entry name" value="RNA_pol_sigma_r3/r4-like"/>
</dbReference>
<dbReference type="CDD" id="cd06171">
    <property type="entry name" value="Sigma70_r4"/>
    <property type="match status" value="1"/>
</dbReference>
<evidence type="ECO:0000313" key="8">
    <source>
        <dbReference type="EMBL" id="AHE54573.1"/>
    </source>
</evidence>
<evidence type="ECO:0000256" key="2">
    <source>
        <dbReference type="ARBA" id="ARBA00023015"/>
    </source>
</evidence>
<comment type="similarity">
    <text evidence="1">Belongs to the sigma-70 factor family. ECF subfamily.</text>
</comment>
<keyword evidence="9" id="KW-1185">Reference proteome</keyword>
<dbReference type="Proteomes" id="UP000018851">
    <property type="component" value="Chromosome"/>
</dbReference>
<dbReference type="NCBIfam" id="TIGR02937">
    <property type="entry name" value="sigma70-ECF"/>
    <property type="match status" value="1"/>
</dbReference>
<evidence type="ECO:0000259" key="6">
    <source>
        <dbReference type="Pfam" id="PF08281"/>
    </source>
</evidence>
<evidence type="ECO:0000256" key="3">
    <source>
        <dbReference type="ARBA" id="ARBA00023082"/>
    </source>
</evidence>
<dbReference type="InterPro" id="IPR013249">
    <property type="entry name" value="RNA_pol_sigma70_r4_t2"/>
</dbReference>
<dbReference type="Pfam" id="PF22029">
    <property type="entry name" value="PhyR_sigma2"/>
    <property type="match status" value="1"/>
</dbReference>
<dbReference type="AlphaFoldDB" id="W0AE69"/>
<dbReference type="EMBL" id="CP006644">
    <property type="protein sequence ID" value="AHE54573.1"/>
    <property type="molecule type" value="Genomic_DNA"/>
</dbReference>
<evidence type="ECO:0000313" key="9">
    <source>
        <dbReference type="Proteomes" id="UP000018851"/>
    </source>
</evidence>
<dbReference type="SUPFAM" id="SSF88946">
    <property type="entry name" value="Sigma2 domain of RNA polymerase sigma factors"/>
    <property type="match status" value="1"/>
</dbReference>
<reference evidence="8 9" key="1">
    <citation type="submission" date="2013-07" db="EMBL/GenBank/DDBJ databases">
        <title>Completed genome of Sphingomonas sanxanigenens NX02.</title>
        <authorList>
            <person name="Ma T."/>
            <person name="Huang H."/>
            <person name="Wu M."/>
            <person name="Li X."/>
            <person name="Li G."/>
        </authorList>
    </citation>
    <scope>NUCLEOTIDE SEQUENCE [LARGE SCALE GENOMIC DNA]</scope>
    <source>
        <strain evidence="8 9">NX02</strain>
    </source>
</reference>
<dbReference type="PATRIC" id="fig|1123269.5.peg.2816"/>
<sequence>MSEAFSVDVAKHLAAMRRYARSLVHDAVAADDLVQQSLLRGIEGASTFRQGASLKSWLLAIVHNQFISGRRHAAVERRGLEGLAQAHQGAVNEGEQEQALLLRDIGNRFAALPEPQRAVLHLVAIEGLSYRETADALAIPIGTVMSRLGRARAALRDAGALPDERRLRLIGGRDA</sequence>
<dbReference type="GO" id="GO:0006352">
    <property type="term" value="P:DNA-templated transcription initiation"/>
    <property type="evidence" value="ECO:0007669"/>
    <property type="project" value="InterPro"/>
</dbReference>
<keyword evidence="5" id="KW-0804">Transcription</keyword>
<dbReference type="PANTHER" id="PTHR43133">
    <property type="entry name" value="RNA POLYMERASE ECF-TYPE SIGMA FACTO"/>
    <property type="match status" value="1"/>
</dbReference>
<evidence type="ECO:0000256" key="5">
    <source>
        <dbReference type="ARBA" id="ARBA00023163"/>
    </source>
</evidence>
<dbReference type="STRING" id="1123269.NX02_14440"/>
<dbReference type="InterPro" id="IPR013325">
    <property type="entry name" value="RNA_pol_sigma_r2"/>
</dbReference>
<evidence type="ECO:0000256" key="4">
    <source>
        <dbReference type="ARBA" id="ARBA00023125"/>
    </source>
</evidence>
<dbReference type="OrthoDB" id="9797134at2"/>
<dbReference type="KEGG" id="ssan:NX02_14440"/>
<dbReference type="InterPro" id="IPR036388">
    <property type="entry name" value="WH-like_DNA-bd_sf"/>
</dbReference>
<dbReference type="HOGENOM" id="CLU_047691_1_4_5"/>
<feature type="domain" description="RNA polymerase sigma factor 70 region 4 type 2" evidence="6">
    <location>
        <begin position="105"/>
        <end position="155"/>
    </location>
</feature>
<name>W0AE69_9SPHN</name>
<feature type="domain" description="PhyR sigma2" evidence="7">
    <location>
        <begin position="9"/>
        <end position="63"/>
    </location>
</feature>
<evidence type="ECO:0000256" key="1">
    <source>
        <dbReference type="ARBA" id="ARBA00010641"/>
    </source>
</evidence>
<gene>
    <name evidence="8" type="ORF">NX02_14440</name>
</gene>
<dbReference type="InterPro" id="IPR014284">
    <property type="entry name" value="RNA_pol_sigma-70_dom"/>
</dbReference>
<keyword evidence="4" id="KW-0238">DNA-binding</keyword>
<dbReference type="PANTHER" id="PTHR43133:SF25">
    <property type="entry name" value="RNA POLYMERASE SIGMA FACTOR RFAY-RELATED"/>
    <property type="match status" value="1"/>
</dbReference>
<dbReference type="Gene3D" id="1.10.1740.10">
    <property type="match status" value="1"/>
</dbReference>
<dbReference type="InterPro" id="IPR039425">
    <property type="entry name" value="RNA_pol_sigma-70-like"/>
</dbReference>
<dbReference type="RefSeq" id="WP_025292778.1">
    <property type="nucleotide sequence ID" value="NZ_CP006644.1"/>
</dbReference>
<dbReference type="Pfam" id="PF08281">
    <property type="entry name" value="Sigma70_r4_2"/>
    <property type="match status" value="1"/>
</dbReference>
<protein>
    <submittedName>
        <fullName evidence="8">Uncharacterized protein</fullName>
    </submittedName>
</protein>
<dbReference type="InterPro" id="IPR053866">
    <property type="entry name" value="PhyR_sigma2"/>
</dbReference>
<accession>W0AE69</accession>
<organism evidence="8 9">
    <name type="scientific">Sphingomonas sanxanigenens DSM 19645 = NX02</name>
    <dbReference type="NCBI Taxonomy" id="1123269"/>
    <lineage>
        <taxon>Bacteria</taxon>
        <taxon>Pseudomonadati</taxon>
        <taxon>Pseudomonadota</taxon>
        <taxon>Alphaproteobacteria</taxon>
        <taxon>Sphingomonadales</taxon>
        <taxon>Sphingomonadaceae</taxon>
        <taxon>Sphingomonas</taxon>
    </lineage>
</organism>
<evidence type="ECO:0000259" key="7">
    <source>
        <dbReference type="Pfam" id="PF22029"/>
    </source>
</evidence>
<dbReference type="GO" id="GO:0003677">
    <property type="term" value="F:DNA binding"/>
    <property type="evidence" value="ECO:0007669"/>
    <property type="project" value="UniProtKB-KW"/>
</dbReference>